<dbReference type="PROSITE" id="PS50006">
    <property type="entry name" value="FHA_DOMAIN"/>
    <property type="match status" value="1"/>
</dbReference>
<dbReference type="SUPFAM" id="SSF49879">
    <property type="entry name" value="SMAD/FHA domain"/>
    <property type="match status" value="1"/>
</dbReference>
<dbReference type="GO" id="GO:0008081">
    <property type="term" value="F:phosphoric diester hydrolase activity"/>
    <property type="evidence" value="ECO:0007669"/>
    <property type="project" value="InterPro"/>
</dbReference>
<evidence type="ECO:0000313" key="2">
    <source>
        <dbReference type="EMBL" id="KAL0342218.1"/>
    </source>
</evidence>
<dbReference type="EMBL" id="JACGWM010000011">
    <property type="protein sequence ID" value="KAL0342218.1"/>
    <property type="molecule type" value="Genomic_DNA"/>
</dbReference>
<evidence type="ECO:0000259" key="1">
    <source>
        <dbReference type="PROSITE" id="PS50006"/>
    </source>
</evidence>
<dbReference type="Pfam" id="PF00498">
    <property type="entry name" value="FHA"/>
    <property type="match status" value="1"/>
</dbReference>
<dbReference type="PANTHER" id="PTHR12415:SF3">
    <property type="entry name" value="OS04G0403400 PROTEIN"/>
    <property type="match status" value="1"/>
</dbReference>
<reference evidence="2" key="1">
    <citation type="submission" date="2020-06" db="EMBL/GenBank/DDBJ databases">
        <authorList>
            <person name="Li T."/>
            <person name="Hu X."/>
            <person name="Zhang T."/>
            <person name="Song X."/>
            <person name="Zhang H."/>
            <person name="Dai N."/>
            <person name="Sheng W."/>
            <person name="Hou X."/>
            <person name="Wei L."/>
        </authorList>
    </citation>
    <scope>NUCLEOTIDE SEQUENCE</scope>
    <source>
        <strain evidence="2">KEN8</strain>
        <tissue evidence="2">Leaf</tissue>
    </source>
</reference>
<dbReference type="Gene3D" id="3.30.870.10">
    <property type="entry name" value="Endonuclease Chain A"/>
    <property type="match status" value="1"/>
</dbReference>
<reference evidence="2" key="2">
    <citation type="journal article" date="2024" name="Plant">
        <title>Genomic evolution and insights into agronomic trait innovations of Sesamum species.</title>
        <authorList>
            <person name="Miao H."/>
            <person name="Wang L."/>
            <person name="Qu L."/>
            <person name="Liu H."/>
            <person name="Sun Y."/>
            <person name="Le M."/>
            <person name="Wang Q."/>
            <person name="Wei S."/>
            <person name="Zheng Y."/>
            <person name="Lin W."/>
            <person name="Duan Y."/>
            <person name="Cao H."/>
            <person name="Xiong S."/>
            <person name="Wang X."/>
            <person name="Wei L."/>
            <person name="Li C."/>
            <person name="Ma Q."/>
            <person name="Ju M."/>
            <person name="Zhao R."/>
            <person name="Li G."/>
            <person name="Mu C."/>
            <person name="Tian Q."/>
            <person name="Mei H."/>
            <person name="Zhang T."/>
            <person name="Gao T."/>
            <person name="Zhang H."/>
        </authorList>
    </citation>
    <scope>NUCLEOTIDE SEQUENCE</scope>
    <source>
        <strain evidence="2">KEN8</strain>
    </source>
</reference>
<dbReference type="GO" id="GO:0006281">
    <property type="term" value="P:DNA repair"/>
    <property type="evidence" value="ECO:0007669"/>
    <property type="project" value="InterPro"/>
</dbReference>
<dbReference type="CDD" id="cd00060">
    <property type="entry name" value="FHA"/>
    <property type="match status" value="1"/>
</dbReference>
<dbReference type="SMART" id="SM00240">
    <property type="entry name" value="FHA"/>
    <property type="match status" value="1"/>
</dbReference>
<dbReference type="Pfam" id="PF06087">
    <property type="entry name" value="Tyr-DNA_phospho"/>
    <property type="match status" value="1"/>
</dbReference>
<dbReference type="SUPFAM" id="SSF56024">
    <property type="entry name" value="Phospholipase D/nuclease"/>
    <property type="match status" value="1"/>
</dbReference>
<accession>A0AAW2NGW9</accession>
<dbReference type="InterPro" id="IPR008984">
    <property type="entry name" value="SMAD_FHA_dom_sf"/>
</dbReference>
<comment type="caution">
    <text evidence="2">The sequence shown here is derived from an EMBL/GenBank/DDBJ whole genome shotgun (WGS) entry which is preliminary data.</text>
</comment>
<dbReference type="CDD" id="cd09122">
    <property type="entry name" value="PLDc_Tdp1_1"/>
    <property type="match status" value="1"/>
</dbReference>
<dbReference type="PANTHER" id="PTHR12415">
    <property type="entry name" value="TYROSYL-DNA PHOSPHODIESTERASE 1"/>
    <property type="match status" value="1"/>
</dbReference>
<gene>
    <name evidence="2" type="ORF">Scaly_1884400</name>
</gene>
<dbReference type="InterPro" id="IPR000253">
    <property type="entry name" value="FHA_dom"/>
</dbReference>
<dbReference type="InterPro" id="IPR010347">
    <property type="entry name" value="Tdp1"/>
</dbReference>
<sequence length="450" mass="50826">MNTCSDSSFSFQTKRERQQQFKCLVPPGKKPRRNTVKKAVLHIKPLGIPLISGSTGQFCESLCLEPHKPYTIGRKLRFCDFIFRDRRVSKRHCQLYFDSSEKKIYLSDGSFLDYSECGDYFSRVSTNGVFVNGVRISGVAEVGVGDVCVVLDQRKRIDLAFRNGLKKYSALLLDNGCLNGGLQSGCRNRKRVYSREVETVENCDVKSGKEIIVVPEQNTELKFSDVSTTSNADIARQSCAGGIDIGNGVIASDDPSGLSPGERDYFQYGDQLDEKSYAKCILPPGKKFYLNHLQFWGQEVEKTGDDVSLPELFHPIENLKQVFIATFTSDILWFLSYCNIPPNLPVTIACHSAERCWSLDPDKRTSVPFSDFPNLTLVYPPFPEVIAFNRDRKNLGIACHHPKLFVLQREDSLRVVITSANLVANQVTVSFLTHYHFIRLLEKDMHLSFV</sequence>
<dbReference type="Gene3D" id="2.60.200.20">
    <property type="match status" value="1"/>
</dbReference>
<proteinExistence type="predicted"/>
<protein>
    <recommendedName>
        <fullName evidence="1">FHA domain-containing protein</fullName>
    </recommendedName>
</protein>
<organism evidence="2">
    <name type="scientific">Sesamum calycinum</name>
    <dbReference type="NCBI Taxonomy" id="2727403"/>
    <lineage>
        <taxon>Eukaryota</taxon>
        <taxon>Viridiplantae</taxon>
        <taxon>Streptophyta</taxon>
        <taxon>Embryophyta</taxon>
        <taxon>Tracheophyta</taxon>
        <taxon>Spermatophyta</taxon>
        <taxon>Magnoliopsida</taxon>
        <taxon>eudicotyledons</taxon>
        <taxon>Gunneridae</taxon>
        <taxon>Pentapetalae</taxon>
        <taxon>asterids</taxon>
        <taxon>lamiids</taxon>
        <taxon>Lamiales</taxon>
        <taxon>Pedaliaceae</taxon>
        <taxon>Sesamum</taxon>
    </lineage>
</organism>
<dbReference type="AlphaFoldDB" id="A0AAW2NGW9"/>
<name>A0AAW2NGW9_9LAMI</name>
<dbReference type="GO" id="GO:0005634">
    <property type="term" value="C:nucleus"/>
    <property type="evidence" value="ECO:0007669"/>
    <property type="project" value="InterPro"/>
</dbReference>
<feature type="domain" description="FHA" evidence="1">
    <location>
        <begin position="70"/>
        <end position="136"/>
    </location>
</feature>